<protein>
    <submittedName>
        <fullName evidence="1">Uncharacterized protein</fullName>
    </submittedName>
</protein>
<dbReference type="EMBL" id="MU827790">
    <property type="protein sequence ID" value="KAJ7331135.1"/>
    <property type="molecule type" value="Genomic_DNA"/>
</dbReference>
<reference evidence="1" key="1">
    <citation type="submission" date="2023-01" db="EMBL/GenBank/DDBJ databases">
        <title>Genome assembly of the deep-sea coral Lophelia pertusa.</title>
        <authorList>
            <person name="Herrera S."/>
            <person name="Cordes E."/>
        </authorList>
    </citation>
    <scope>NUCLEOTIDE SEQUENCE</scope>
    <source>
        <strain evidence="1">USNM1676648</strain>
        <tissue evidence="1">Polyp</tissue>
    </source>
</reference>
<keyword evidence="2" id="KW-1185">Reference proteome</keyword>
<evidence type="ECO:0000313" key="2">
    <source>
        <dbReference type="Proteomes" id="UP001163046"/>
    </source>
</evidence>
<dbReference type="AlphaFoldDB" id="A0A9X0CDW3"/>
<sequence length="94" mass="9398">MDTGQSQNSAAARPLLVTSEELRTAVLPLEPQVQVSGATSVAASGTALSVVTASSQVPAMVTGATVALETSTVSAMATSVENWITPTGTVLPAR</sequence>
<name>A0A9X0CDW3_9CNID</name>
<proteinExistence type="predicted"/>
<accession>A0A9X0CDW3</accession>
<organism evidence="1 2">
    <name type="scientific">Desmophyllum pertusum</name>
    <dbReference type="NCBI Taxonomy" id="174260"/>
    <lineage>
        <taxon>Eukaryota</taxon>
        <taxon>Metazoa</taxon>
        <taxon>Cnidaria</taxon>
        <taxon>Anthozoa</taxon>
        <taxon>Hexacorallia</taxon>
        <taxon>Scleractinia</taxon>
        <taxon>Caryophylliina</taxon>
        <taxon>Caryophylliidae</taxon>
        <taxon>Desmophyllum</taxon>
    </lineage>
</organism>
<comment type="caution">
    <text evidence="1">The sequence shown here is derived from an EMBL/GenBank/DDBJ whole genome shotgun (WGS) entry which is preliminary data.</text>
</comment>
<dbReference type="Proteomes" id="UP001163046">
    <property type="component" value="Unassembled WGS sequence"/>
</dbReference>
<evidence type="ECO:0000313" key="1">
    <source>
        <dbReference type="EMBL" id="KAJ7331135.1"/>
    </source>
</evidence>
<gene>
    <name evidence="1" type="ORF">OS493_020837</name>
</gene>